<keyword evidence="1" id="KW-1133">Transmembrane helix</keyword>
<gene>
    <name evidence="2" type="ORF">HJG63_009004</name>
</gene>
<evidence type="ECO:0000256" key="1">
    <source>
        <dbReference type="SAM" id="Phobius"/>
    </source>
</evidence>
<keyword evidence="1" id="KW-0812">Transmembrane</keyword>
<evidence type="ECO:0000313" key="2">
    <source>
        <dbReference type="EMBL" id="KAF6410455.1"/>
    </source>
</evidence>
<feature type="transmembrane region" description="Helical" evidence="1">
    <location>
        <begin position="89"/>
        <end position="108"/>
    </location>
</feature>
<reference evidence="2 3" key="1">
    <citation type="journal article" date="2020" name="Nature">
        <title>Six reference-quality genomes reveal evolution of bat adaptations.</title>
        <authorList>
            <person name="Jebb D."/>
            <person name="Huang Z."/>
            <person name="Pippel M."/>
            <person name="Hughes G.M."/>
            <person name="Lavrichenko K."/>
            <person name="Devanna P."/>
            <person name="Winkler S."/>
            <person name="Jermiin L.S."/>
            <person name="Skirmuntt E.C."/>
            <person name="Katzourakis A."/>
            <person name="Burkitt-Gray L."/>
            <person name="Ray D.A."/>
            <person name="Sullivan K.A.M."/>
            <person name="Roscito J.G."/>
            <person name="Kirilenko B.M."/>
            <person name="Davalos L.M."/>
            <person name="Corthals A.P."/>
            <person name="Power M.L."/>
            <person name="Jones G."/>
            <person name="Ransome R.D."/>
            <person name="Dechmann D.K.N."/>
            <person name="Locatelli A.G."/>
            <person name="Puechmaille S.J."/>
            <person name="Fedrigo O."/>
            <person name="Jarvis E.D."/>
            <person name="Hiller M."/>
            <person name="Vernes S.C."/>
            <person name="Myers E.W."/>
            <person name="Teeling E.C."/>
        </authorList>
    </citation>
    <scope>NUCLEOTIDE SEQUENCE [LARGE SCALE GENOMIC DNA]</scope>
    <source>
        <strain evidence="2">MRouAeg1</strain>
        <tissue evidence="2">Muscle</tissue>
    </source>
</reference>
<dbReference type="Proteomes" id="UP000593571">
    <property type="component" value="Unassembled WGS sequence"/>
</dbReference>
<keyword evidence="3" id="KW-1185">Reference proteome</keyword>
<keyword evidence="1" id="KW-0472">Membrane</keyword>
<sequence>MQLCPYQLSEDSNSCPIVIRWCANGCIKMVLYLYRGWIVPKTAKKRFLSIWLSPWDPYLSSLGSEAAVIGRDTGLGVRNSKLSSRFCHFQLNLGQITVLLGVSVYIICWKRQSIHDRMISDWGNCHKGNKQSHVIEREMK</sequence>
<comment type="caution">
    <text evidence="2">The sequence shown here is derived from an EMBL/GenBank/DDBJ whole genome shotgun (WGS) entry which is preliminary data.</text>
</comment>
<evidence type="ECO:0000313" key="3">
    <source>
        <dbReference type="Proteomes" id="UP000593571"/>
    </source>
</evidence>
<dbReference type="EMBL" id="JACASE010000014">
    <property type="protein sequence ID" value="KAF6410455.1"/>
    <property type="molecule type" value="Genomic_DNA"/>
</dbReference>
<accession>A0A7J8CHW1</accession>
<proteinExistence type="predicted"/>
<organism evidence="2 3">
    <name type="scientific">Rousettus aegyptiacus</name>
    <name type="common">Egyptian fruit bat</name>
    <name type="synonym">Pteropus aegyptiacus</name>
    <dbReference type="NCBI Taxonomy" id="9407"/>
    <lineage>
        <taxon>Eukaryota</taxon>
        <taxon>Metazoa</taxon>
        <taxon>Chordata</taxon>
        <taxon>Craniata</taxon>
        <taxon>Vertebrata</taxon>
        <taxon>Euteleostomi</taxon>
        <taxon>Mammalia</taxon>
        <taxon>Eutheria</taxon>
        <taxon>Laurasiatheria</taxon>
        <taxon>Chiroptera</taxon>
        <taxon>Yinpterochiroptera</taxon>
        <taxon>Pteropodoidea</taxon>
        <taxon>Pteropodidae</taxon>
        <taxon>Rousettinae</taxon>
        <taxon>Rousettus</taxon>
    </lineage>
</organism>
<dbReference type="AlphaFoldDB" id="A0A7J8CHW1"/>
<name>A0A7J8CHW1_ROUAE</name>
<protein>
    <submittedName>
        <fullName evidence="2">Uncharacterized protein</fullName>
    </submittedName>
</protein>